<keyword evidence="2" id="KW-1185">Reference proteome</keyword>
<name>A0ABS4JKD6_9BACL</name>
<dbReference type="EMBL" id="JAGGLD010000006">
    <property type="protein sequence ID" value="MBP2002178.1"/>
    <property type="molecule type" value="Genomic_DNA"/>
</dbReference>
<protein>
    <submittedName>
        <fullName evidence="1">Uncharacterized protein</fullName>
    </submittedName>
</protein>
<evidence type="ECO:0000313" key="2">
    <source>
        <dbReference type="Proteomes" id="UP001519288"/>
    </source>
</evidence>
<proteinExistence type="predicted"/>
<accession>A0ABS4JKD6</accession>
<reference evidence="1 2" key="1">
    <citation type="submission" date="2021-03" db="EMBL/GenBank/DDBJ databases">
        <title>Genomic Encyclopedia of Type Strains, Phase IV (KMG-IV): sequencing the most valuable type-strain genomes for metagenomic binning, comparative biology and taxonomic classification.</title>
        <authorList>
            <person name="Goeker M."/>
        </authorList>
    </citation>
    <scope>NUCLEOTIDE SEQUENCE [LARGE SCALE GENOMIC DNA]</scope>
    <source>
        <strain evidence="1 2">DSM 26806</strain>
    </source>
</reference>
<dbReference type="Proteomes" id="UP001519288">
    <property type="component" value="Unassembled WGS sequence"/>
</dbReference>
<organism evidence="1 2">
    <name type="scientific">Paenibacillus shirakamiensis</name>
    <dbReference type="NCBI Taxonomy" id="1265935"/>
    <lineage>
        <taxon>Bacteria</taxon>
        <taxon>Bacillati</taxon>
        <taxon>Bacillota</taxon>
        <taxon>Bacilli</taxon>
        <taxon>Bacillales</taxon>
        <taxon>Paenibacillaceae</taxon>
        <taxon>Paenibacillus</taxon>
    </lineage>
</organism>
<comment type="caution">
    <text evidence="1">The sequence shown here is derived from an EMBL/GenBank/DDBJ whole genome shotgun (WGS) entry which is preliminary data.</text>
</comment>
<evidence type="ECO:0000313" key="1">
    <source>
        <dbReference type="EMBL" id="MBP2002178.1"/>
    </source>
</evidence>
<sequence length="75" mass="8862">MTLLQMHRERSYQSIYMRLSHLSETKELWNTPSVLQELAPYGYRRLPGFIGLVPPPTLDKNLRMKFISRITKILS</sequence>
<gene>
    <name evidence="1" type="ORF">J2Z69_003235</name>
</gene>